<dbReference type="Gene3D" id="3.10.20.90">
    <property type="entry name" value="Phosphatidylinositol 3-kinase Catalytic Subunit, Chain A, domain 1"/>
    <property type="match status" value="1"/>
</dbReference>
<name>A0A087T2J1_STEMI</name>
<proteinExistence type="predicted"/>
<organism evidence="3 4">
    <name type="scientific">Stegodyphus mimosarum</name>
    <name type="common">African social velvet spider</name>
    <dbReference type="NCBI Taxonomy" id="407821"/>
    <lineage>
        <taxon>Eukaryota</taxon>
        <taxon>Metazoa</taxon>
        <taxon>Ecdysozoa</taxon>
        <taxon>Arthropoda</taxon>
        <taxon>Chelicerata</taxon>
        <taxon>Arachnida</taxon>
        <taxon>Araneae</taxon>
        <taxon>Araneomorphae</taxon>
        <taxon>Entelegynae</taxon>
        <taxon>Eresoidea</taxon>
        <taxon>Eresidae</taxon>
        <taxon>Stegodyphus</taxon>
    </lineage>
</organism>
<dbReference type="OMA" id="NEWFVES"/>
<evidence type="ECO:0000259" key="1">
    <source>
        <dbReference type="PROSITE" id="PS50200"/>
    </source>
</evidence>
<dbReference type="InterPro" id="IPR029071">
    <property type="entry name" value="Ubiquitin-like_domsf"/>
</dbReference>
<dbReference type="SUPFAM" id="SSF54236">
    <property type="entry name" value="Ubiquitin-like"/>
    <property type="match status" value="1"/>
</dbReference>
<dbReference type="InterPro" id="IPR045046">
    <property type="entry name" value="Vps9-like"/>
</dbReference>
<evidence type="ECO:0000313" key="4">
    <source>
        <dbReference type="Proteomes" id="UP000054359"/>
    </source>
</evidence>
<evidence type="ECO:0000313" key="3">
    <source>
        <dbReference type="EMBL" id="KFM59330.1"/>
    </source>
</evidence>
<protein>
    <submittedName>
        <fullName evidence="3">Protein sprint</fullName>
    </submittedName>
</protein>
<feature type="domain" description="Ras-associating" evidence="1">
    <location>
        <begin position="85"/>
        <end position="171"/>
    </location>
</feature>
<dbReference type="GO" id="GO:0005829">
    <property type="term" value="C:cytosol"/>
    <property type="evidence" value="ECO:0007669"/>
    <property type="project" value="TreeGrafter"/>
</dbReference>
<dbReference type="GO" id="GO:0030139">
    <property type="term" value="C:endocytic vesicle"/>
    <property type="evidence" value="ECO:0007669"/>
    <property type="project" value="TreeGrafter"/>
</dbReference>
<dbReference type="Pfam" id="PF00788">
    <property type="entry name" value="RA"/>
    <property type="match status" value="1"/>
</dbReference>
<sequence length="171" mass="18469">MWGLLHPSLMAREGGYYLTTLSSAVHVLKSLQACSPESPQHSVESFDNLAGCSGRGYGADIGSPKSQLSCKTPSPEPRLACIADLQGFLKIMIPDELTGSIISKTLPIKPNMTTKEVAKLIAHKFNVTNPQDYCLFKLVDGEETMLGDSECPQVIKADLMAAGSNCLFTYK</sequence>
<dbReference type="GO" id="GO:0007165">
    <property type="term" value="P:signal transduction"/>
    <property type="evidence" value="ECO:0007669"/>
    <property type="project" value="InterPro"/>
</dbReference>
<dbReference type="AlphaFoldDB" id="A0A087T2J1"/>
<dbReference type="PANTHER" id="PTHR23101">
    <property type="entry name" value="RAB GDP/GTP EXCHANGE FACTOR"/>
    <property type="match status" value="1"/>
</dbReference>
<dbReference type="EMBL" id="KK113093">
    <property type="protein sequence ID" value="KFM59330.1"/>
    <property type="molecule type" value="Genomic_DNA"/>
</dbReference>
<dbReference type="STRING" id="407821.A0A087T2J1"/>
<feature type="non-terminal residue" evidence="3">
    <location>
        <position position="171"/>
    </location>
</feature>
<dbReference type="PROSITE" id="PS50200">
    <property type="entry name" value="RA"/>
    <property type="match status" value="1"/>
</dbReference>
<accession>A0A087T2J1</accession>
<gene>
    <name evidence="3" type="ORF">X975_26201</name>
</gene>
<dbReference type="GO" id="GO:0016192">
    <property type="term" value="P:vesicle-mediated transport"/>
    <property type="evidence" value="ECO:0007669"/>
    <property type="project" value="InterPro"/>
</dbReference>
<dbReference type="InterPro" id="IPR003123">
    <property type="entry name" value="VPS9"/>
</dbReference>
<feature type="domain" description="VPS9" evidence="2">
    <location>
        <begin position="1"/>
        <end position="37"/>
    </location>
</feature>
<dbReference type="Proteomes" id="UP000054359">
    <property type="component" value="Unassembled WGS sequence"/>
</dbReference>
<dbReference type="InterPro" id="IPR000159">
    <property type="entry name" value="RA_dom"/>
</dbReference>
<dbReference type="GO" id="GO:0031267">
    <property type="term" value="F:small GTPase binding"/>
    <property type="evidence" value="ECO:0007669"/>
    <property type="project" value="TreeGrafter"/>
</dbReference>
<dbReference type="PROSITE" id="PS51205">
    <property type="entry name" value="VPS9"/>
    <property type="match status" value="1"/>
</dbReference>
<evidence type="ECO:0000259" key="2">
    <source>
        <dbReference type="PROSITE" id="PS51205"/>
    </source>
</evidence>
<dbReference type="SUPFAM" id="SSF109993">
    <property type="entry name" value="VPS9 domain"/>
    <property type="match status" value="1"/>
</dbReference>
<dbReference type="InterPro" id="IPR037191">
    <property type="entry name" value="VPS9_dom_sf"/>
</dbReference>
<reference evidence="3 4" key="1">
    <citation type="submission" date="2013-11" db="EMBL/GenBank/DDBJ databases">
        <title>Genome sequencing of Stegodyphus mimosarum.</title>
        <authorList>
            <person name="Bechsgaard J."/>
        </authorList>
    </citation>
    <scope>NUCLEOTIDE SEQUENCE [LARGE SCALE GENOMIC DNA]</scope>
</reference>
<dbReference type="CDD" id="cd01776">
    <property type="entry name" value="RA_Rin"/>
    <property type="match status" value="1"/>
</dbReference>
<keyword evidence="4" id="KW-1185">Reference proteome</keyword>
<dbReference type="PANTHER" id="PTHR23101:SF104">
    <property type="entry name" value="PROTEIN SPRINT"/>
    <property type="match status" value="1"/>
</dbReference>
<dbReference type="OrthoDB" id="21085at2759"/>
<dbReference type="Gene3D" id="1.20.1050.80">
    <property type="entry name" value="VPS9 domain"/>
    <property type="match status" value="1"/>
</dbReference>
<dbReference type="GO" id="GO:0005085">
    <property type="term" value="F:guanyl-nucleotide exchange factor activity"/>
    <property type="evidence" value="ECO:0007669"/>
    <property type="project" value="InterPro"/>
</dbReference>